<accession>A0AAW3JVD7</accession>
<dbReference type="Proteomes" id="UP000050833">
    <property type="component" value="Unassembled WGS sequence"/>
</dbReference>
<dbReference type="EMBL" id="LLKB01000001">
    <property type="protein sequence ID" value="KQC86435.1"/>
    <property type="molecule type" value="Genomic_DNA"/>
</dbReference>
<keyword evidence="1" id="KW-0472">Membrane</keyword>
<keyword evidence="3" id="KW-1185">Reference proteome</keyword>
<evidence type="ECO:0000313" key="3">
    <source>
        <dbReference type="Proteomes" id="UP000050833"/>
    </source>
</evidence>
<evidence type="ECO:0000256" key="1">
    <source>
        <dbReference type="SAM" id="Phobius"/>
    </source>
</evidence>
<reference evidence="2 3" key="1">
    <citation type="submission" date="2015-10" db="EMBL/GenBank/DDBJ databases">
        <title>Butyribacter intestini gen. nov., sp. nov., a butyric acid-producing bacterium of the family Lachnospiraceae isolated from the human faeces.</title>
        <authorList>
            <person name="Zou Y."/>
            <person name="Xue W."/>
            <person name="Luo G."/>
            <person name="Lv M."/>
        </authorList>
    </citation>
    <scope>NUCLEOTIDE SEQUENCE [LARGE SCALE GENOMIC DNA]</scope>
    <source>
        <strain evidence="2 3">TF01-11</strain>
    </source>
</reference>
<comment type="caution">
    <text evidence="2">The sequence shown here is derived from an EMBL/GenBank/DDBJ whole genome shotgun (WGS) entry which is preliminary data.</text>
</comment>
<evidence type="ECO:0000313" key="2">
    <source>
        <dbReference type="EMBL" id="KQC86435.1"/>
    </source>
</evidence>
<organism evidence="2 3">
    <name type="scientific">Butyribacter intestini</name>
    <dbReference type="NCBI Taxonomy" id="1703332"/>
    <lineage>
        <taxon>Bacteria</taxon>
        <taxon>Bacillati</taxon>
        <taxon>Bacillota</taxon>
        <taxon>Clostridia</taxon>
        <taxon>Lachnospirales</taxon>
        <taxon>Lachnospiraceae</taxon>
        <taxon>Butyribacter</taxon>
    </lineage>
</organism>
<evidence type="ECO:0008006" key="4">
    <source>
        <dbReference type="Google" id="ProtNLM"/>
    </source>
</evidence>
<dbReference type="AlphaFoldDB" id="A0AAW3JVD7"/>
<protein>
    <recommendedName>
        <fullName evidence="4">YggT family protein</fullName>
    </recommendedName>
</protein>
<feature type="transmembrane region" description="Helical" evidence="1">
    <location>
        <begin position="66"/>
        <end position="86"/>
    </location>
</feature>
<proteinExistence type="predicted"/>
<keyword evidence="1" id="KW-0812">Transmembrane</keyword>
<feature type="transmembrane region" description="Helical" evidence="1">
    <location>
        <begin position="6"/>
        <end position="25"/>
    </location>
</feature>
<keyword evidence="1" id="KW-1133">Transmembrane helix</keyword>
<gene>
    <name evidence="2" type="ORF">APZ18_04415</name>
</gene>
<name>A0AAW3JVD7_9FIRM</name>
<sequence length="87" mass="10283">MQHYLVYTLYLFFIILMIINLIYMLRGIIPLGSFINNILDNLMKPLLCPVRYLVKHSILKCIRVDISPYIILIVLSYLQAVCKYFLV</sequence>